<dbReference type="VEuPathDB" id="FungiDB:GGTG_08004"/>
<evidence type="ECO:0000313" key="3">
    <source>
        <dbReference type="EnsemblFungi" id="EJT74158"/>
    </source>
</evidence>
<name>J3P3B6_GAET3</name>
<reference evidence="3" key="4">
    <citation type="journal article" date="2015" name="G3 (Bethesda)">
        <title>Genome sequences of three phytopathogenic species of the Magnaporthaceae family of fungi.</title>
        <authorList>
            <person name="Okagaki L.H."/>
            <person name="Nunes C.C."/>
            <person name="Sailsbery J."/>
            <person name="Clay B."/>
            <person name="Brown D."/>
            <person name="John T."/>
            <person name="Oh Y."/>
            <person name="Young N."/>
            <person name="Fitzgerald M."/>
            <person name="Haas B.J."/>
            <person name="Zeng Q."/>
            <person name="Young S."/>
            <person name="Adiconis X."/>
            <person name="Fan L."/>
            <person name="Levin J.Z."/>
            <person name="Mitchell T.K."/>
            <person name="Okubara P.A."/>
            <person name="Farman M.L."/>
            <person name="Kohn L.M."/>
            <person name="Birren B."/>
            <person name="Ma L.-J."/>
            <person name="Dean R.A."/>
        </authorList>
    </citation>
    <scope>NUCLEOTIDE SEQUENCE</scope>
    <source>
        <strain evidence="3">R3-111a-1</strain>
    </source>
</reference>
<reference evidence="2" key="3">
    <citation type="submission" date="2010-09" db="EMBL/GenBank/DDBJ databases">
        <title>Annotation of Gaeumannomyces graminis var. tritici R3-111a-1.</title>
        <authorList>
            <consortium name="The Broad Institute Genome Sequencing Platform"/>
            <person name="Ma L.-J."/>
            <person name="Dead R."/>
            <person name="Young S.K."/>
            <person name="Zeng Q."/>
            <person name="Gargeya S."/>
            <person name="Fitzgerald M."/>
            <person name="Haas B."/>
            <person name="Abouelleil A."/>
            <person name="Alvarado L."/>
            <person name="Arachchi H.M."/>
            <person name="Berlin A."/>
            <person name="Brown A."/>
            <person name="Chapman S.B."/>
            <person name="Chen Z."/>
            <person name="Dunbar C."/>
            <person name="Freedman E."/>
            <person name="Gearin G."/>
            <person name="Gellesch M."/>
            <person name="Goldberg J."/>
            <person name="Griggs A."/>
            <person name="Gujja S."/>
            <person name="Heiman D."/>
            <person name="Howarth C."/>
            <person name="Larson L."/>
            <person name="Lui A."/>
            <person name="MacDonald P.J.P."/>
            <person name="Mehta T."/>
            <person name="Montmayeur A."/>
            <person name="Murphy C."/>
            <person name="Neiman D."/>
            <person name="Pearson M."/>
            <person name="Priest M."/>
            <person name="Roberts A."/>
            <person name="Saif S."/>
            <person name="Shea T."/>
            <person name="Shenoy N."/>
            <person name="Sisk P."/>
            <person name="Stolte C."/>
            <person name="Sykes S."/>
            <person name="Yandava C."/>
            <person name="Wortman J."/>
            <person name="Nusbaum C."/>
            <person name="Birren B."/>
        </authorList>
    </citation>
    <scope>NUCLEOTIDE SEQUENCE</scope>
    <source>
        <strain evidence="2">R3-111a-1</strain>
    </source>
</reference>
<feature type="chain" id="PRO_5015094889" evidence="1">
    <location>
        <begin position="23"/>
        <end position="310"/>
    </location>
</feature>
<dbReference type="GeneID" id="20348462"/>
<dbReference type="AlphaFoldDB" id="J3P3B6"/>
<dbReference type="HOGENOM" id="CLU_897277_0_0_1"/>
<evidence type="ECO:0000313" key="4">
    <source>
        <dbReference type="Proteomes" id="UP000006039"/>
    </source>
</evidence>
<dbReference type="RefSeq" id="XP_009224102.1">
    <property type="nucleotide sequence ID" value="XM_009225838.1"/>
</dbReference>
<feature type="signal peptide" evidence="1">
    <location>
        <begin position="1"/>
        <end position="22"/>
    </location>
</feature>
<accession>J3P3B6</accession>
<keyword evidence="1" id="KW-0732">Signal</keyword>
<reference evidence="3" key="5">
    <citation type="submission" date="2018-04" db="UniProtKB">
        <authorList>
            <consortium name="EnsemblFungi"/>
        </authorList>
    </citation>
    <scope>IDENTIFICATION</scope>
    <source>
        <strain evidence="3">R3-111a-1</strain>
    </source>
</reference>
<dbReference type="Proteomes" id="UP000006039">
    <property type="component" value="Unassembled WGS sequence"/>
</dbReference>
<evidence type="ECO:0000313" key="2">
    <source>
        <dbReference type="EMBL" id="EJT74158.1"/>
    </source>
</evidence>
<sequence>MKGPITAAVLWLHLHFSQSAWAYGPRGAAERAFYYSVYLMEEIRGFQGLGGEYRLASGCRATPTKTAAGTAVLDTKPDMSKIQWPTGKGPAKTGSVTTVAAIYKHVMKAKISGAHITNGGAWGYQGNTGQLGAQLANDWEDAIAKGVITPENKDHIKADGTFAKLTDGARAASAAVVDLRIIDSWRHQKAGFADGVGVEPALIPREEGRRVWTFDRPRDPRWPVDSNPAELWNSEKVAKAFNYQAKDLMMIDGRATPVVIQIELGVTAQEAVKIFKDRWETIKKSQRIWHMKRRYRAQEGRDMHDHRPTS</sequence>
<keyword evidence="4" id="KW-1185">Reference proteome</keyword>
<proteinExistence type="predicted"/>
<reference evidence="4" key="1">
    <citation type="submission" date="2010-07" db="EMBL/GenBank/DDBJ databases">
        <title>The genome sequence of Gaeumannomyces graminis var. tritici strain R3-111a-1.</title>
        <authorList>
            <consortium name="The Broad Institute Genome Sequencing Platform"/>
            <person name="Ma L.-J."/>
            <person name="Dead R."/>
            <person name="Young S."/>
            <person name="Zeng Q."/>
            <person name="Koehrsen M."/>
            <person name="Alvarado L."/>
            <person name="Berlin A."/>
            <person name="Chapman S.B."/>
            <person name="Chen Z."/>
            <person name="Freedman E."/>
            <person name="Gellesch M."/>
            <person name="Goldberg J."/>
            <person name="Griggs A."/>
            <person name="Gujja S."/>
            <person name="Heilman E.R."/>
            <person name="Heiman D."/>
            <person name="Hepburn T."/>
            <person name="Howarth C."/>
            <person name="Jen D."/>
            <person name="Larson L."/>
            <person name="Mehta T."/>
            <person name="Neiman D."/>
            <person name="Pearson M."/>
            <person name="Roberts A."/>
            <person name="Saif S."/>
            <person name="Shea T."/>
            <person name="Shenoy N."/>
            <person name="Sisk P."/>
            <person name="Stolte C."/>
            <person name="Sykes S."/>
            <person name="Walk T."/>
            <person name="White J."/>
            <person name="Yandava C."/>
            <person name="Haas B."/>
            <person name="Nusbaum C."/>
            <person name="Birren B."/>
        </authorList>
    </citation>
    <scope>NUCLEOTIDE SEQUENCE [LARGE SCALE GENOMIC DNA]</scope>
    <source>
        <strain evidence="4">R3-111a-1</strain>
    </source>
</reference>
<gene>
    <name evidence="3" type="primary">20348462</name>
    <name evidence="2" type="ORF">GGTG_08004</name>
</gene>
<protein>
    <submittedName>
        <fullName evidence="2 3">Uncharacterized protein</fullName>
    </submittedName>
</protein>
<dbReference type="EMBL" id="GL385398">
    <property type="protein sequence ID" value="EJT74158.1"/>
    <property type="molecule type" value="Genomic_DNA"/>
</dbReference>
<reference evidence="2" key="2">
    <citation type="submission" date="2010-07" db="EMBL/GenBank/DDBJ databases">
        <authorList>
            <consortium name="The Broad Institute Genome Sequencing Platform"/>
            <consortium name="Broad Institute Genome Sequencing Center for Infectious Disease"/>
            <person name="Ma L.-J."/>
            <person name="Dead R."/>
            <person name="Young S."/>
            <person name="Zeng Q."/>
            <person name="Koehrsen M."/>
            <person name="Alvarado L."/>
            <person name="Berlin A."/>
            <person name="Chapman S.B."/>
            <person name="Chen Z."/>
            <person name="Freedman E."/>
            <person name="Gellesch M."/>
            <person name="Goldberg J."/>
            <person name="Griggs A."/>
            <person name="Gujja S."/>
            <person name="Heilman E.R."/>
            <person name="Heiman D."/>
            <person name="Hepburn T."/>
            <person name="Howarth C."/>
            <person name="Jen D."/>
            <person name="Larson L."/>
            <person name="Mehta T."/>
            <person name="Neiman D."/>
            <person name="Pearson M."/>
            <person name="Roberts A."/>
            <person name="Saif S."/>
            <person name="Shea T."/>
            <person name="Shenoy N."/>
            <person name="Sisk P."/>
            <person name="Stolte C."/>
            <person name="Sykes S."/>
            <person name="Walk T."/>
            <person name="White J."/>
            <person name="Yandava C."/>
            <person name="Haas B."/>
            <person name="Nusbaum C."/>
            <person name="Birren B."/>
        </authorList>
    </citation>
    <scope>NUCLEOTIDE SEQUENCE</scope>
    <source>
        <strain evidence="2">R3-111a-1</strain>
    </source>
</reference>
<evidence type="ECO:0000256" key="1">
    <source>
        <dbReference type="SAM" id="SignalP"/>
    </source>
</evidence>
<organism evidence="2">
    <name type="scientific">Gaeumannomyces tritici (strain R3-111a-1)</name>
    <name type="common">Wheat and barley take-all root rot fungus</name>
    <name type="synonym">Gaeumannomyces graminis var. tritici</name>
    <dbReference type="NCBI Taxonomy" id="644352"/>
    <lineage>
        <taxon>Eukaryota</taxon>
        <taxon>Fungi</taxon>
        <taxon>Dikarya</taxon>
        <taxon>Ascomycota</taxon>
        <taxon>Pezizomycotina</taxon>
        <taxon>Sordariomycetes</taxon>
        <taxon>Sordariomycetidae</taxon>
        <taxon>Magnaporthales</taxon>
        <taxon>Magnaporthaceae</taxon>
        <taxon>Gaeumannomyces</taxon>
    </lineage>
</organism>
<dbReference type="EnsemblFungi" id="EJT74158">
    <property type="protein sequence ID" value="EJT74158"/>
    <property type="gene ID" value="GGTG_08004"/>
</dbReference>